<dbReference type="SMART" id="SM00320">
    <property type="entry name" value="WD40"/>
    <property type="match status" value="5"/>
</dbReference>
<dbReference type="PANTHER" id="PTHR10241">
    <property type="entry name" value="LETHAL 2 GIANT LARVAE PROTEIN"/>
    <property type="match status" value="1"/>
</dbReference>
<evidence type="ECO:0000256" key="3">
    <source>
        <dbReference type="ARBA" id="ARBA00022483"/>
    </source>
</evidence>
<dbReference type="InterPro" id="IPR001680">
    <property type="entry name" value="WD40_rpt"/>
</dbReference>
<evidence type="ECO:0000256" key="5">
    <source>
        <dbReference type="PROSITE-ProRule" id="PRU00221"/>
    </source>
</evidence>
<dbReference type="Gene3D" id="1.20.5.110">
    <property type="match status" value="1"/>
</dbReference>
<evidence type="ECO:0000256" key="7">
    <source>
        <dbReference type="SAM" id="MobiDB-lite"/>
    </source>
</evidence>
<comment type="subcellular location">
    <subcellularLocation>
        <location evidence="1">Cytoplasm</location>
    </subcellularLocation>
</comment>
<dbReference type="InterPro" id="IPR042855">
    <property type="entry name" value="V_SNARE_CC"/>
</dbReference>
<dbReference type="GeneID" id="77806273"/>
<feature type="compositionally biased region" description="Polar residues" evidence="7">
    <location>
        <begin position="734"/>
        <end position="744"/>
    </location>
</feature>
<dbReference type="SUPFAM" id="SSF58038">
    <property type="entry name" value="SNARE fusion complex"/>
    <property type="match status" value="1"/>
</dbReference>
<dbReference type="PROSITE" id="PS50892">
    <property type="entry name" value="V_SNARE"/>
    <property type="match status" value="1"/>
</dbReference>
<feature type="compositionally biased region" description="Basic and acidic residues" evidence="7">
    <location>
        <begin position="1186"/>
        <end position="1197"/>
    </location>
</feature>
<feature type="region of interest" description="Disordered" evidence="7">
    <location>
        <begin position="1151"/>
        <end position="1221"/>
    </location>
</feature>
<comment type="similarity">
    <text evidence="2">Belongs to the WD repeat L(2)GL family.</text>
</comment>
<feature type="domain" description="V-SNARE coiled-coil homology" evidence="8">
    <location>
        <begin position="1200"/>
        <end position="1260"/>
    </location>
</feature>
<reference evidence="9" key="1">
    <citation type="submission" date="2022-10" db="EMBL/GenBank/DDBJ databases">
        <title>Puccinia triticina Genome sequencing and assembly.</title>
        <authorList>
            <person name="Li C."/>
        </authorList>
    </citation>
    <scope>NUCLEOTIDE SEQUENCE</scope>
    <source>
        <strain evidence="9">Pt15</strain>
    </source>
</reference>
<keyword evidence="5" id="KW-0853">WD repeat</keyword>
<keyword evidence="3" id="KW-0268">Exocytosis</keyword>
<proteinExistence type="inferred from homology"/>
<dbReference type="RefSeq" id="XP_053016576.1">
    <property type="nucleotide sequence ID" value="XM_053165378.1"/>
</dbReference>
<evidence type="ECO:0000313" key="10">
    <source>
        <dbReference type="Proteomes" id="UP001164743"/>
    </source>
</evidence>
<dbReference type="Pfam" id="PF00400">
    <property type="entry name" value="WD40"/>
    <property type="match status" value="2"/>
</dbReference>
<dbReference type="Pfam" id="PF08596">
    <property type="entry name" value="Lgl_C"/>
    <property type="match status" value="1"/>
</dbReference>
<dbReference type="PROSITE" id="PS50082">
    <property type="entry name" value="WD_REPEATS_2"/>
    <property type="match status" value="1"/>
</dbReference>
<feature type="compositionally biased region" description="Polar residues" evidence="7">
    <location>
        <begin position="705"/>
        <end position="719"/>
    </location>
</feature>
<dbReference type="InterPro" id="IPR036322">
    <property type="entry name" value="WD40_repeat_dom_sf"/>
</dbReference>
<feature type="region of interest" description="Disordered" evidence="7">
    <location>
        <begin position="697"/>
        <end position="749"/>
    </location>
</feature>
<protein>
    <recommendedName>
        <fullName evidence="8">V-SNARE coiled-coil homology domain-containing protein</fullName>
    </recommendedName>
</protein>
<dbReference type="InterPro" id="IPR015943">
    <property type="entry name" value="WD40/YVTN_repeat-like_dom_sf"/>
</dbReference>
<evidence type="ECO:0000256" key="1">
    <source>
        <dbReference type="ARBA" id="ARBA00004496"/>
    </source>
</evidence>
<evidence type="ECO:0000256" key="4">
    <source>
        <dbReference type="ARBA" id="ARBA00022490"/>
    </source>
</evidence>
<gene>
    <name evidence="9" type="ORF">PtA15_1A359</name>
</gene>
<dbReference type="InterPro" id="IPR013905">
    <property type="entry name" value="Lgl_C_dom"/>
</dbReference>
<dbReference type="PANTHER" id="PTHR10241:SF25">
    <property type="entry name" value="TOMOSYN, ISOFORM C"/>
    <property type="match status" value="1"/>
</dbReference>
<keyword evidence="10" id="KW-1185">Reference proteome</keyword>
<accession>A0ABY7C775</accession>
<name>A0ABY7C775_9BASI</name>
<dbReference type="SUPFAM" id="SSF50978">
    <property type="entry name" value="WD40 repeat-like"/>
    <property type="match status" value="1"/>
</dbReference>
<keyword evidence="4" id="KW-0963">Cytoplasm</keyword>
<evidence type="ECO:0000259" key="8">
    <source>
        <dbReference type="PROSITE" id="PS50892"/>
    </source>
</evidence>
<evidence type="ECO:0000313" key="9">
    <source>
        <dbReference type="EMBL" id="WAQ81021.1"/>
    </source>
</evidence>
<feature type="compositionally biased region" description="Basic and acidic residues" evidence="7">
    <location>
        <begin position="720"/>
        <end position="730"/>
    </location>
</feature>
<sequence length="1275" mass="140524">MSFFKPLAKKHREEATGNLFKQLNWSHHVLEHGQDLFSPSKAFEHGITATITAMAYDPLQSFLAVGTADGHFHLWGSPGVSSSWQNRPAHSIKFLNFKSGSPLICAIDVKNYLTVYNLSRIQDGGPLREFTHSIRSTVTCLDVSPAHSHMFLGLEDGTVECFDLERGIVSPYRIRNLWFEQEALYRRSGAPGAPSARHIPICTDIKIHPNDINLILIAHEGGISLYNLKQELVVRRFELIIPPGVIGGNSDPNHPSVFEERRPNVNCICFRPDGLIFAAGYSDGCLAFWSIDDGEIPLLVRTIDRENVTTFDWQEAPDTEISETVSAPGSQTREPIFRLAWSHSPVAQNSNSNQSDKNDLAKDGTKLVILGGLLVIDPIGVHVLHYPKYYPHSKTTSEGNGDIRGAMKDSVSSVGHSLYPTDEIPDDFLLIPRKTPYFDGAEDPLAILISSTCRRKHDWLHSGPAAEDDNLRFSSRTVHGYTFPPDTHKETQEYFLPSSFDWIGSKTVVLSQLFDLSELAYQFYLSSNANTSAQLQTAHLDHLPLRGGQAHVSPLISASLEDQYQQTSAVLSEFSLQYRILVTVHVDYKIRFWDISPALLLPKLHGSSELDDLQEQGGTRKYGFDLKSDFPRRLDHLTVDMTALFRHSSSSPLSFKLAAPIELQLNPESLDLLIILANRDSLLYTFHQQSASIKPIMYPTGLDTPPSSSPSAQPMNSQSHHADLSQDRPPESPGTPSTRPSNLLQLAGNPAGSADKSLAMIALSSSEELGVLSSGFSPIALIQITGSEAQNPCIDDRGEGQSGVQYALTDIGFLAIAHPQEEWIKVVDLRKSKLLFSDVIRHESKSKGKSKESAICCMYWTIARTESDSATLPRLIVAYANGLFNVITLTPSDMASIDNWTASSNATDTFRCDLNHKNGPLNCPISVFLFDSDGHPLVANLSSLRNALSQDTRSKGVFEDDPVASPKVSLDSVLVIVCSQSVIVRMNLNGPQLNCRADISPEPIVQASTISYQGSHVLLLIDQKRSCYILSLPKLELICRTCLPTSNPVDQMDKFYIDGFADVLDQSHLSTTQLSTLIFGRDLIYSPALKLYDPNITLPDPPRPYSSLLTTMTTNLTLNIASWFSQSSHTTEAQGGASGTSRVTGAELDSFLAGPLRPEVKKTVPQPPRAKQSRSKSFLPNQPRSHSKDHSSKDRASKPAATTIGSSATDTKTQLTQNIDGLDERSDRLRFLNERFDDMAEASNDMLNQAKRIAQQQAAKSTFSTGLSSVKSFFK</sequence>
<keyword evidence="6" id="KW-0175">Coiled coil</keyword>
<feature type="repeat" description="WD" evidence="5">
    <location>
        <begin position="258"/>
        <end position="299"/>
    </location>
</feature>
<evidence type="ECO:0000256" key="6">
    <source>
        <dbReference type="PROSITE-ProRule" id="PRU00290"/>
    </source>
</evidence>
<dbReference type="Proteomes" id="UP001164743">
    <property type="component" value="Chromosome 1A"/>
</dbReference>
<dbReference type="Gene3D" id="2.130.10.10">
    <property type="entry name" value="YVTN repeat-like/Quinoprotein amine dehydrogenase"/>
    <property type="match status" value="1"/>
</dbReference>
<feature type="compositionally biased region" description="Polar residues" evidence="7">
    <location>
        <begin position="1175"/>
        <end position="1184"/>
    </location>
</feature>
<feature type="compositionally biased region" description="Polar residues" evidence="7">
    <location>
        <begin position="1203"/>
        <end position="1219"/>
    </location>
</feature>
<evidence type="ECO:0000256" key="2">
    <source>
        <dbReference type="ARBA" id="ARBA00008070"/>
    </source>
</evidence>
<dbReference type="EMBL" id="CP110421">
    <property type="protein sequence ID" value="WAQ81021.1"/>
    <property type="molecule type" value="Genomic_DNA"/>
</dbReference>
<organism evidence="9 10">
    <name type="scientific">Puccinia triticina</name>
    <dbReference type="NCBI Taxonomy" id="208348"/>
    <lineage>
        <taxon>Eukaryota</taxon>
        <taxon>Fungi</taxon>
        <taxon>Dikarya</taxon>
        <taxon>Basidiomycota</taxon>
        <taxon>Pucciniomycotina</taxon>
        <taxon>Pucciniomycetes</taxon>
        <taxon>Pucciniales</taxon>
        <taxon>Pucciniaceae</taxon>
        <taxon>Puccinia</taxon>
    </lineage>
</organism>